<dbReference type="Proteomes" id="UP001595764">
    <property type="component" value="Unassembled WGS sequence"/>
</dbReference>
<organism evidence="2 3">
    <name type="scientific">Amycolatopsis halotolerans</name>
    <dbReference type="NCBI Taxonomy" id="330083"/>
    <lineage>
        <taxon>Bacteria</taxon>
        <taxon>Bacillati</taxon>
        <taxon>Actinomycetota</taxon>
        <taxon>Actinomycetes</taxon>
        <taxon>Pseudonocardiales</taxon>
        <taxon>Pseudonocardiaceae</taxon>
        <taxon>Amycolatopsis</taxon>
    </lineage>
</organism>
<proteinExistence type="predicted"/>
<feature type="region of interest" description="Disordered" evidence="1">
    <location>
        <begin position="308"/>
        <end position="329"/>
    </location>
</feature>
<evidence type="ECO:0000313" key="2">
    <source>
        <dbReference type="EMBL" id="MFC3510952.1"/>
    </source>
</evidence>
<protein>
    <submittedName>
        <fullName evidence="2">DUF6011 domain-containing protein</fullName>
    </submittedName>
</protein>
<accession>A0ABV7QDY1</accession>
<dbReference type="InterPro" id="IPR046053">
    <property type="entry name" value="DUF6011"/>
</dbReference>
<keyword evidence="3" id="KW-1185">Reference proteome</keyword>
<reference evidence="3" key="1">
    <citation type="journal article" date="2019" name="Int. J. Syst. Evol. Microbiol.">
        <title>The Global Catalogue of Microorganisms (GCM) 10K type strain sequencing project: providing services to taxonomists for standard genome sequencing and annotation.</title>
        <authorList>
            <consortium name="The Broad Institute Genomics Platform"/>
            <consortium name="The Broad Institute Genome Sequencing Center for Infectious Disease"/>
            <person name="Wu L."/>
            <person name="Ma J."/>
        </authorList>
    </citation>
    <scope>NUCLEOTIDE SEQUENCE [LARGE SCALE GENOMIC DNA]</scope>
    <source>
        <strain evidence="3">CGMCC 4.7682</strain>
    </source>
</reference>
<comment type="caution">
    <text evidence="2">The sequence shown here is derived from an EMBL/GenBank/DDBJ whole genome shotgun (WGS) entry which is preliminary data.</text>
</comment>
<feature type="region of interest" description="Disordered" evidence="1">
    <location>
        <begin position="154"/>
        <end position="179"/>
    </location>
</feature>
<gene>
    <name evidence="2" type="ORF">ACFORO_12320</name>
</gene>
<evidence type="ECO:0000313" key="3">
    <source>
        <dbReference type="Proteomes" id="UP001595764"/>
    </source>
</evidence>
<sequence>MTKPLVIDGFACAGGAGRGFADAGFEVVGVELNPSPRYPYPLLAGNAFKHVVRLVRRVRLAAPDRRIHVHISPPCQGQIAITQGNRSRDGWADDHVNLLPAGRTMLAQLRARYDVTTSMENGPSEHIRSDLRLCGLQFRLPTFRHRDFELGGFTVAPPRPRQQLSRHRTETGGGRMTDRCLAPKCGRRLKTDESKQRGYGPVCWSRINPAAPVIPAPAHAADPNQLSTEDIVTNYERVILESDTRGRILIAAENAEGYSQNYRLAGPEYLFDNGYETLARVELDQRAVEKIRQYLAIWDEIHAAKQAADAASAKADSHPDATVQEGQNR</sequence>
<evidence type="ECO:0000256" key="1">
    <source>
        <dbReference type="SAM" id="MobiDB-lite"/>
    </source>
</evidence>
<dbReference type="SUPFAM" id="SSF53335">
    <property type="entry name" value="S-adenosyl-L-methionine-dependent methyltransferases"/>
    <property type="match status" value="1"/>
</dbReference>
<dbReference type="Gene3D" id="3.40.50.150">
    <property type="entry name" value="Vaccinia Virus protein VP39"/>
    <property type="match status" value="1"/>
</dbReference>
<dbReference type="InterPro" id="IPR029063">
    <property type="entry name" value="SAM-dependent_MTases_sf"/>
</dbReference>
<dbReference type="Pfam" id="PF19474">
    <property type="entry name" value="DUF6011"/>
    <property type="match status" value="1"/>
</dbReference>
<dbReference type="RefSeq" id="WP_377870016.1">
    <property type="nucleotide sequence ID" value="NZ_JBHMAY010000017.1"/>
</dbReference>
<name>A0ABV7QDY1_9PSEU</name>
<dbReference type="EMBL" id="JBHRWI010000016">
    <property type="protein sequence ID" value="MFC3510952.1"/>
    <property type="molecule type" value="Genomic_DNA"/>
</dbReference>